<gene>
    <name evidence="3" type="ORF">CT690_16970</name>
</gene>
<dbReference type="OrthoDB" id="572496at2"/>
<name>A0A318NV24_SERPL</name>
<accession>A0A318NV24</accession>
<dbReference type="Gene3D" id="3.40.630.30">
    <property type="match status" value="1"/>
</dbReference>
<dbReference type="PROSITE" id="PS51186">
    <property type="entry name" value="GNAT"/>
    <property type="match status" value="1"/>
</dbReference>
<evidence type="ECO:0000313" key="4">
    <source>
        <dbReference type="Proteomes" id="UP000248196"/>
    </source>
</evidence>
<protein>
    <submittedName>
        <fullName evidence="3">N-acetyltransferase</fullName>
    </submittedName>
</protein>
<proteinExistence type="predicted"/>
<evidence type="ECO:0000313" key="3">
    <source>
        <dbReference type="EMBL" id="PYD37761.1"/>
    </source>
</evidence>
<dbReference type="RefSeq" id="WP_004949175.1">
    <property type="nucleotide sequence ID" value="NZ_CAMISH010000002.1"/>
</dbReference>
<dbReference type="Proteomes" id="UP000248196">
    <property type="component" value="Unassembled WGS sequence"/>
</dbReference>
<keyword evidence="1 3" id="KW-0808">Transferase</keyword>
<dbReference type="GO" id="GO:0016747">
    <property type="term" value="F:acyltransferase activity, transferring groups other than amino-acyl groups"/>
    <property type="evidence" value="ECO:0007669"/>
    <property type="project" value="InterPro"/>
</dbReference>
<evidence type="ECO:0000256" key="2">
    <source>
        <dbReference type="ARBA" id="ARBA00023315"/>
    </source>
</evidence>
<dbReference type="SUPFAM" id="SSF55729">
    <property type="entry name" value="Acyl-CoA N-acyltransferases (Nat)"/>
    <property type="match status" value="1"/>
</dbReference>
<comment type="caution">
    <text evidence="3">The sequence shown here is derived from an EMBL/GenBank/DDBJ whole genome shotgun (WGS) entry which is preliminary data.</text>
</comment>
<dbReference type="PANTHER" id="PTHR43800:SF1">
    <property type="entry name" value="PEPTIDYL-LYSINE N-ACETYLTRANSFERASE YJAB"/>
    <property type="match status" value="1"/>
</dbReference>
<dbReference type="CDD" id="cd04301">
    <property type="entry name" value="NAT_SF"/>
    <property type="match status" value="1"/>
</dbReference>
<dbReference type="EMBL" id="PESE01000005">
    <property type="protein sequence ID" value="PYD37761.1"/>
    <property type="molecule type" value="Genomic_DNA"/>
</dbReference>
<keyword evidence="2" id="KW-0012">Acyltransferase</keyword>
<dbReference type="PANTHER" id="PTHR43800">
    <property type="entry name" value="PEPTIDYL-LYSINE N-ACETYLTRANSFERASE YJAB"/>
    <property type="match status" value="1"/>
</dbReference>
<sequence length="172" mass="19323">MSPLVRLAQLQDIPQLIAIERSAAQLFLQQPAWRFLADGPVMSRQQHADFIQQQREWVAESASGEVAGFIAVLPQQQDWHIAELSVDAGWQRRGIGRRLIAEVAMQAKSQGAQRLTLTTFIDVPWNAPYYRRLGFQPIAAVRLNLPLRQRLAEEAAQGFVAGSRCAMEFTLS</sequence>
<dbReference type="InterPro" id="IPR000182">
    <property type="entry name" value="GNAT_dom"/>
</dbReference>
<organism evidence="3 4">
    <name type="scientific">Serratia plymuthica</name>
    <dbReference type="NCBI Taxonomy" id="82996"/>
    <lineage>
        <taxon>Bacteria</taxon>
        <taxon>Pseudomonadati</taxon>
        <taxon>Pseudomonadota</taxon>
        <taxon>Gammaproteobacteria</taxon>
        <taxon>Enterobacterales</taxon>
        <taxon>Yersiniaceae</taxon>
        <taxon>Serratia</taxon>
    </lineage>
</organism>
<dbReference type="InterPro" id="IPR016181">
    <property type="entry name" value="Acyl_CoA_acyltransferase"/>
</dbReference>
<dbReference type="AlphaFoldDB" id="A0A318NV24"/>
<reference evidence="3 4" key="1">
    <citation type="submission" date="2017-11" db="EMBL/GenBank/DDBJ databases">
        <title>Genome sequence of the oocydin A producing rhizobacterium Serratia plymuthica 4Rx5.</title>
        <authorList>
            <person name="Matilla M.A."/>
            <person name="Udaondo Z."/>
            <person name="Salmond G.P.C."/>
        </authorList>
    </citation>
    <scope>NUCLEOTIDE SEQUENCE [LARGE SCALE GENOMIC DNA]</scope>
    <source>
        <strain evidence="3 4">4Rx5</strain>
    </source>
</reference>
<evidence type="ECO:0000256" key="1">
    <source>
        <dbReference type="ARBA" id="ARBA00022679"/>
    </source>
</evidence>
<dbReference type="Pfam" id="PF00583">
    <property type="entry name" value="Acetyltransf_1"/>
    <property type="match status" value="1"/>
</dbReference>